<proteinExistence type="predicted"/>
<dbReference type="PANTHER" id="PTHR13617:SF14">
    <property type="entry name" value="PROTEIN ABHD18"/>
    <property type="match status" value="1"/>
</dbReference>
<protein>
    <submittedName>
        <fullName evidence="1">Uncharacterized protein</fullName>
    </submittedName>
</protein>
<dbReference type="RefSeq" id="XP_009494302.1">
    <property type="nucleotide sequence ID" value="XM_009496027.1"/>
</dbReference>
<evidence type="ECO:0000313" key="1">
    <source>
        <dbReference type="EMBL" id="KCV71179.1"/>
    </source>
</evidence>
<name>A0A058ZA46_FONAL</name>
<dbReference type="AlphaFoldDB" id="A0A058ZA46"/>
<dbReference type="SUPFAM" id="SSF53474">
    <property type="entry name" value="alpha/beta-Hydrolases"/>
    <property type="match status" value="1"/>
</dbReference>
<accession>A0A058ZA46</accession>
<dbReference type="eggNOG" id="KOG1551">
    <property type="taxonomic scope" value="Eukaryota"/>
</dbReference>
<reference evidence="1" key="1">
    <citation type="submission" date="2013-04" db="EMBL/GenBank/DDBJ databases">
        <title>The Genome Sequence of Fonticula alba ATCC 38817.</title>
        <authorList>
            <consortium name="The Broad Institute Genomics Platform"/>
            <person name="Russ C."/>
            <person name="Cuomo C."/>
            <person name="Burger G."/>
            <person name="Gray M.W."/>
            <person name="Holland P.W.H."/>
            <person name="King N."/>
            <person name="Lang F.B.F."/>
            <person name="Roger A.J."/>
            <person name="Ruiz-Trillo I."/>
            <person name="Brown M."/>
            <person name="Walker B."/>
            <person name="Young S."/>
            <person name="Zeng Q."/>
            <person name="Gargeya S."/>
            <person name="Fitzgerald M."/>
            <person name="Haas B."/>
            <person name="Abouelleil A."/>
            <person name="Allen A.W."/>
            <person name="Alvarado L."/>
            <person name="Arachchi H.M."/>
            <person name="Berlin A.M."/>
            <person name="Chapman S.B."/>
            <person name="Gainer-Dewar J."/>
            <person name="Goldberg J."/>
            <person name="Griggs A."/>
            <person name="Gujja S."/>
            <person name="Hansen M."/>
            <person name="Howarth C."/>
            <person name="Imamovic A."/>
            <person name="Ireland A."/>
            <person name="Larimer J."/>
            <person name="McCowan C."/>
            <person name="Murphy C."/>
            <person name="Pearson M."/>
            <person name="Poon T.W."/>
            <person name="Priest M."/>
            <person name="Roberts A."/>
            <person name="Saif S."/>
            <person name="Shea T."/>
            <person name="Sisk P."/>
            <person name="Sykes S."/>
            <person name="Wortman J."/>
            <person name="Nusbaum C."/>
            <person name="Birren B."/>
        </authorList>
    </citation>
    <scope>NUCLEOTIDE SEQUENCE [LARGE SCALE GENOMIC DNA]</scope>
    <source>
        <strain evidence="1">ATCC 38817</strain>
    </source>
</reference>
<dbReference type="InterPro" id="IPR029058">
    <property type="entry name" value="AB_hydrolase_fold"/>
</dbReference>
<dbReference type="Gene3D" id="3.40.50.1820">
    <property type="entry name" value="alpha/beta hydrolase"/>
    <property type="match status" value="1"/>
</dbReference>
<evidence type="ECO:0000313" key="2">
    <source>
        <dbReference type="Proteomes" id="UP000030693"/>
    </source>
</evidence>
<organism evidence="1">
    <name type="scientific">Fonticula alba</name>
    <name type="common">Slime mold</name>
    <dbReference type="NCBI Taxonomy" id="691883"/>
    <lineage>
        <taxon>Eukaryota</taxon>
        <taxon>Rotosphaerida</taxon>
        <taxon>Fonticulaceae</taxon>
        <taxon>Fonticula</taxon>
    </lineage>
</organism>
<dbReference type="EMBL" id="KB932203">
    <property type="protein sequence ID" value="KCV71179.1"/>
    <property type="molecule type" value="Genomic_DNA"/>
</dbReference>
<dbReference type="PANTHER" id="PTHR13617">
    <property type="entry name" value="PROTEIN ABHD18"/>
    <property type="match status" value="1"/>
</dbReference>
<dbReference type="InterPro" id="IPR019149">
    <property type="entry name" value="ABHD18"/>
</dbReference>
<dbReference type="GeneID" id="20526856"/>
<dbReference type="Proteomes" id="UP000030693">
    <property type="component" value="Unassembled WGS sequence"/>
</dbReference>
<sequence length="490" mass="52211">MYAPRGFGRELIRRVGQVTGQIPGLVARPPAALTGAELLTADRADLPPASRLDRVYRQFIYNRFFPDGYGDLHMVGRFLQLKSQAFDRVDPRHLVTIDSVETLLPGAGVGSFRGAGPGAGAGTEPLRIVHASLESPINEHWPDLLPAECRRARIQIVLPAGIGAGAGARGGIAGRQSALGPQLAAALGVEPAADQDTSPPGPATFVQLSATGDHSFWRRRMLTAVPLARDHGIASIILENPFYGARKPAGQVRSNLRTMMDLFRMGIAIQYETMALLHWAERELRCDGRLGVAGLSMGGHMAALAVASWPRPLALVSCLGPFSAAGVFTHGVFGAVCDWPSLAGQLAAMSPEERDALLALLPEGSLDFGRDEDPSPLLDSLAHVIPREYHPAVRFTARLLDAGTALAGRNVGRPAEPRAALAFAAQHDAYVPLLDTRRFHKQWPGCEVRLIPHGHIGSFLTANGTFRAGMVTAMARLNEALAGAPSAARA</sequence>
<keyword evidence="2" id="KW-1185">Reference proteome</keyword>
<dbReference type="OrthoDB" id="9987145at2759"/>
<gene>
    <name evidence="1" type="ORF">H696_02131</name>
</gene>
<dbReference type="Pfam" id="PF09752">
    <property type="entry name" value="ABHD18"/>
    <property type="match status" value="1"/>
</dbReference>